<dbReference type="AlphaFoldDB" id="A0A037ZLW1"/>
<evidence type="ECO:0000313" key="2">
    <source>
        <dbReference type="Proteomes" id="UP000026249"/>
    </source>
</evidence>
<organism evidence="1 2">
    <name type="scientific">Actibacterium mucosum KCTC 23349</name>
    <dbReference type="NCBI Taxonomy" id="1454373"/>
    <lineage>
        <taxon>Bacteria</taxon>
        <taxon>Pseudomonadati</taxon>
        <taxon>Pseudomonadota</taxon>
        <taxon>Alphaproteobacteria</taxon>
        <taxon>Rhodobacterales</taxon>
        <taxon>Roseobacteraceae</taxon>
        <taxon>Actibacterium</taxon>
    </lineage>
</organism>
<protein>
    <recommendedName>
        <fullName evidence="3">(2Fe-2S) ferredoxin domain-containing protein</fullName>
    </recommendedName>
</protein>
<gene>
    <name evidence="1" type="ORF">ACMU_08560</name>
</gene>
<name>A0A037ZLW1_9RHOB</name>
<dbReference type="SUPFAM" id="SSF52833">
    <property type="entry name" value="Thioredoxin-like"/>
    <property type="match status" value="1"/>
</dbReference>
<dbReference type="Gene3D" id="3.40.30.10">
    <property type="entry name" value="Glutaredoxin"/>
    <property type="match status" value="1"/>
</dbReference>
<sequence>MDAYIYLISATYVSQSRFLQLAKALEGAAPVPAKAVRLEATGNAMWRVLDTFTAQGAQRIELRPVGLPFSQSLEKWLPGAAGSWLCQQGPNAPALFLAGPADLDHLVVQSAATAQVPLTPVHPQPHGEIGKGWDHPPAFRHHLLVCAGPRCHLKDAPNLVDALKAELGRANLGADCLITTTGCLFPCNNGPVIVHYPQGHWYRLTDTNDIRTFVAQALRGGRTPQNLLIHKTGETHETV</sequence>
<dbReference type="CDD" id="cd02980">
    <property type="entry name" value="TRX_Fd_family"/>
    <property type="match status" value="1"/>
</dbReference>
<reference evidence="1 2" key="1">
    <citation type="submission" date="2014-03" db="EMBL/GenBank/DDBJ databases">
        <title>Draft Genome Sequence of Actibacterium mucosum KCTC 23349, a Marine Alphaproteobacterium with Complex Ionic Requirements Isolated from Mediterranean Seawater at Malvarrosa Beach, Valencia, Spain.</title>
        <authorList>
            <person name="Arahal D.R."/>
            <person name="Shao Z."/>
            <person name="Lai Q."/>
            <person name="Pujalte M.J."/>
        </authorList>
    </citation>
    <scope>NUCLEOTIDE SEQUENCE [LARGE SCALE GENOMIC DNA]</scope>
    <source>
        <strain evidence="1 2">KCTC 23349</strain>
    </source>
</reference>
<dbReference type="RefSeq" id="WP_035257775.1">
    <property type="nucleotide sequence ID" value="NZ_JFKE01000003.1"/>
</dbReference>
<dbReference type="OrthoDB" id="9800597at2"/>
<dbReference type="EMBL" id="JFKE01000003">
    <property type="protein sequence ID" value="KAJ55816.1"/>
    <property type="molecule type" value="Genomic_DNA"/>
</dbReference>
<dbReference type="STRING" id="1454373.ACMU_08560"/>
<keyword evidence="2" id="KW-1185">Reference proteome</keyword>
<dbReference type="Proteomes" id="UP000026249">
    <property type="component" value="Unassembled WGS sequence"/>
</dbReference>
<comment type="caution">
    <text evidence="1">The sequence shown here is derived from an EMBL/GenBank/DDBJ whole genome shotgun (WGS) entry which is preliminary data.</text>
</comment>
<proteinExistence type="predicted"/>
<accession>A0A037ZLW1</accession>
<evidence type="ECO:0000313" key="1">
    <source>
        <dbReference type="EMBL" id="KAJ55816.1"/>
    </source>
</evidence>
<dbReference type="InterPro" id="IPR036249">
    <property type="entry name" value="Thioredoxin-like_sf"/>
</dbReference>
<evidence type="ECO:0008006" key="3">
    <source>
        <dbReference type="Google" id="ProtNLM"/>
    </source>
</evidence>